<dbReference type="EMBL" id="JACIDJ010000001">
    <property type="protein sequence ID" value="MBB3896719.1"/>
    <property type="molecule type" value="Genomic_DNA"/>
</dbReference>
<dbReference type="Proteomes" id="UP000553193">
    <property type="component" value="Unassembled WGS sequence"/>
</dbReference>
<evidence type="ECO:0000256" key="7">
    <source>
        <dbReference type="RuleBase" id="RU363032"/>
    </source>
</evidence>
<comment type="caution">
    <text evidence="9">The sequence shown here is derived from an EMBL/GenBank/DDBJ whole genome shotgun (WGS) entry which is preliminary data.</text>
</comment>
<evidence type="ECO:0000313" key="10">
    <source>
        <dbReference type="Proteomes" id="UP000553193"/>
    </source>
</evidence>
<evidence type="ECO:0000256" key="6">
    <source>
        <dbReference type="ARBA" id="ARBA00023136"/>
    </source>
</evidence>
<dbReference type="AlphaFoldDB" id="A0A840A5C8"/>
<keyword evidence="10" id="KW-1185">Reference proteome</keyword>
<dbReference type="GO" id="GO:0071916">
    <property type="term" value="F:dipeptide transmembrane transporter activity"/>
    <property type="evidence" value="ECO:0007669"/>
    <property type="project" value="TreeGrafter"/>
</dbReference>
<reference evidence="9 10" key="1">
    <citation type="submission" date="2020-08" db="EMBL/GenBank/DDBJ databases">
        <title>Genomic Encyclopedia of Type Strains, Phase IV (KMG-IV): sequencing the most valuable type-strain genomes for metagenomic binning, comparative biology and taxonomic classification.</title>
        <authorList>
            <person name="Goeker M."/>
        </authorList>
    </citation>
    <scope>NUCLEOTIDE SEQUENCE [LARGE SCALE GENOMIC DNA]</scope>
    <source>
        <strain evidence="9 10">DSM 19979</strain>
    </source>
</reference>
<feature type="transmembrane region" description="Helical" evidence="7">
    <location>
        <begin position="99"/>
        <end position="122"/>
    </location>
</feature>
<keyword evidence="2 7" id="KW-0813">Transport</keyword>
<keyword evidence="3" id="KW-1003">Cell membrane</keyword>
<dbReference type="InterPro" id="IPR035906">
    <property type="entry name" value="MetI-like_sf"/>
</dbReference>
<sequence>MVGHVARCVGQLAVALLGIVTVAFFLMRAIPGDPALYMLGDFATTEALAALRARLGLDLPVWQQYGVFLLRAVQGDLGTSVVTGEPALREILASVPPSAALAVAGMAIAVVFGVPLGIIAAVRQGSAVDVGVMLLALGGISFPVFWVGIVAILTFSHALGLFPALGATSEPGFWKGLHHLALPALVLGLSVAAYIARLTRSAMLEVLGQDHIRVARAMGVPERRIVWKLALRNALIPVLAVIGVTFAWSLGNAILVEAVFSRPGLGSTILKAILARDYQLVQAGVLVLAAAVVLLNTALDLLYATIDPRLRQR</sequence>
<feature type="transmembrane region" description="Helical" evidence="7">
    <location>
        <begin position="176"/>
        <end position="196"/>
    </location>
</feature>
<evidence type="ECO:0000256" key="2">
    <source>
        <dbReference type="ARBA" id="ARBA00022448"/>
    </source>
</evidence>
<organism evidence="9 10">
    <name type="scientific">Roseococcus suduntuyensis</name>
    <dbReference type="NCBI Taxonomy" id="455361"/>
    <lineage>
        <taxon>Bacteria</taxon>
        <taxon>Pseudomonadati</taxon>
        <taxon>Pseudomonadota</taxon>
        <taxon>Alphaproteobacteria</taxon>
        <taxon>Acetobacterales</taxon>
        <taxon>Roseomonadaceae</taxon>
        <taxon>Roseococcus</taxon>
    </lineage>
</organism>
<name>A0A840A5C8_9PROT</name>
<dbReference type="SUPFAM" id="SSF161098">
    <property type="entry name" value="MetI-like"/>
    <property type="match status" value="1"/>
</dbReference>
<dbReference type="PANTHER" id="PTHR43163:SF6">
    <property type="entry name" value="DIPEPTIDE TRANSPORT SYSTEM PERMEASE PROTEIN DPPB-RELATED"/>
    <property type="match status" value="1"/>
</dbReference>
<feature type="transmembrane region" description="Helical" evidence="7">
    <location>
        <begin position="234"/>
        <end position="260"/>
    </location>
</feature>
<protein>
    <submittedName>
        <fullName evidence="9">Peptide/nickel transport system permease protein</fullName>
    </submittedName>
</protein>
<feature type="transmembrane region" description="Helical" evidence="7">
    <location>
        <begin position="280"/>
        <end position="303"/>
    </location>
</feature>
<keyword evidence="4 7" id="KW-0812">Transmembrane</keyword>
<evidence type="ECO:0000313" key="9">
    <source>
        <dbReference type="EMBL" id="MBB3896719.1"/>
    </source>
</evidence>
<dbReference type="PANTHER" id="PTHR43163">
    <property type="entry name" value="DIPEPTIDE TRANSPORT SYSTEM PERMEASE PROTEIN DPPB-RELATED"/>
    <property type="match status" value="1"/>
</dbReference>
<feature type="domain" description="ABC transmembrane type-1" evidence="8">
    <location>
        <begin position="95"/>
        <end position="299"/>
    </location>
</feature>
<accession>A0A840A5C8</accession>
<dbReference type="Gene3D" id="1.10.3720.10">
    <property type="entry name" value="MetI-like"/>
    <property type="match status" value="1"/>
</dbReference>
<dbReference type="RefSeq" id="WP_184381683.1">
    <property type="nucleotide sequence ID" value="NZ_JACIDJ010000001.1"/>
</dbReference>
<comment type="subcellular location">
    <subcellularLocation>
        <location evidence="1 7">Cell membrane</location>
        <topology evidence="1 7">Multi-pass membrane protein</topology>
    </subcellularLocation>
</comment>
<keyword evidence="5 7" id="KW-1133">Transmembrane helix</keyword>
<evidence type="ECO:0000256" key="1">
    <source>
        <dbReference type="ARBA" id="ARBA00004651"/>
    </source>
</evidence>
<evidence type="ECO:0000259" key="8">
    <source>
        <dbReference type="PROSITE" id="PS50928"/>
    </source>
</evidence>
<keyword evidence="6 7" id="KW-0472">Membrane</keyword>
<comment type="similarity">
    <text evidence="7">Belongs to the binding-protein-dependent transport system permease family.</text>
</comment>
<gene>
    <name evidence="9" type="ORF">GGQ83_000145</name>
</gene>
<feature type="transmembrane region" description="Helical" evidence="7">
    <location>
        <begin position="134"/>
        <end position="156"/>
    </location>
</feature>
<dbReference type="CDD" id="cd06261">
    <property type="entry name" value="TM_PBP2"/>
    <property type="match status" value="1"/>
</dbReference>
<dbReference type="Pfam" id="PF00528">
    <property type="entry name" value="BPD_transp_1"/>
    <property type="match status" value="1"/>
</dbReference>
<dbReference type="InterPro" id="IPR000515">
    <property type="entry name" value="MetI-like"/>
</dbReference>
<dbReference type="GO" id="GO:0005886">
    <property type="term" value="C:plasma membrane"/>
    <property type="evidence" value="ECO:0007669"/>
    <property type="project" value="UniProtKB-SubCell"/>
</dbReference>
<evidence type="ECO:0000256" key="5">
    <source>
        <dbReference type="ARBA" id="ARBA00022989"/>
    </source>
</evidence>
<dbReference type="InterPro" id="IPR045621">
    <property type="entry name" value="BPD_transp_1_N"/>
</dbReference>
<dbReference type="Pfam" id="PF19300">
    <property type="entry name" value="BPD_transp_1_N"/>
    <property type="match status" value="1"/>
</dbReference>
<proteinExistence type="inferred from homology"/>
<evidence type="ECO:0000256" key="3">
    <source>
        <dbReference type="ARBA" id="ARBA00022475"/>
    </source>
</evidence>
<evidence type="ECO:0000256" key="4">
    <source>
        <dbReference type="ARBA" id="ARBA00022692"/>
    </source>
</evidence>
<dbReference type="PROSITE" id="PS50928">
    <property type="entry name" value="ABC_TM1"/>
    <property type="match status" value="1"/>
</dbReference>
<feature type="transmembrane region" description="Helical" evidence="7">
    <location>
        <begin position="12"/>
        <end position="30"/>
    </location>
</feature>